<evidence type="ECO:0000313" key="2">
    <source>
        <dbReference type="Proteomes" id="UP000651208"/>
    </source>
</evidence>
<dbReference type="RefSeq" id="WP_187755128.1">
    <property type="nucleotide sequence ID" value="NZ_JABURY010000011.1"/>
</dbReference>
<organism evidence="1 2">
    <name type="scientific">Frischella japonica</name>
    <dbReference type="NCBI Taxonomy" id="2741544"/>
    <lineage>
        <taxon>Bacteria</taxon>
        <taxon>Pseudomonadati</taxon>
        <taxon>Pseudomonadota</taxon>
        <taxon>Gammaproteobacteria</taxon>
        <taxon>Orbales</taxon>
        <taxon>Orbaceae</taxon>
        <taxon>Frischella</taxon>
    </lineage>
</organism>
<name>A0ABR7QWT9_9GAMM</name>
<accession>A0ABR7QWT9</accession>
<dbReference type="EMBL" id="JABURY010000011">
    <property type="protein sequence ID" value="MBC9130679.1"/>
    <property type="molecule type" value="Genomic_DNA"/>
</dbReference>
<comment type="caution">
    <text evidence="1">The sequence shown here is derived from an EMBL/GenBank/DDBJ whole genome shotgun (WGS) entry which is preliminary data.</text>
</comment>
<evidence type="ECO:0000313" key="1">
    <source>
        <dbReference type="EMBL" id="MBC9130679.1"/>
    </source>
</evidence>
<proteinExistence type="predicted"/>
<reference evidence="1 2" key="1">
    <citation type="submission" date="2020-06" db="EMBL/GenBank/DDBJ databases">
        <title>Frischella cerana isolated from Apis cerana gut homogenate.</title>
        <authorList>
            <person name="Wolter L.A."/>
            <person name="Suenami S."/>
            <person name="Miyazaki R."/>
        </authorList>
    </citation>
    <scope>NUCLEOTIDE SEQUENCE [LARGE SCALE GENOMIC DNA]</scope>
    <source>
        <strain evidence="1 2">Ac13</strain>
    </source>
</reference>
<keyword evidence="2" id="KW-1185">Reference proteome</keyword>
<dbReference type="Proteomes" id="UP000651208">
    <property type="component" value="Unassembled WGS sequence"/>
</dbReference>
<protein>
    <submittedName>
        <fullName evidence="1">Uncharacterized protein</fullName>
    </submittedName>
</protein>
<gene>
    <name evidence="1" type="ORF">FcAc13_05075</name>
</gene>
<sequence>MITHEEREKLKVGDVVYTVDDTVMCARCVMSGEVIDNETVDFTFFTRSLYNKRMFIKKIDAYRTARKMMSDDINYLNEEIEFIDVLIKQLEQENGN</sequence>